<sequence length="301" mass="33622">MENFTPQSLSTKNDASFIAFPGDSTQSSTTDQRMAYMQSLVIELSNPDLRENALYVLSKSTKLFEGLGPLLWNTVGTIAVFLQEIISIYPTLSPPNLSPSQSTRVCHVLALLQCVASHPDTRISFLNANMPLYLYPFLKTTSKLAHFEKLRVASLGVIGGSMKVNTKEAIGFYLSSEIISLCLSNMQNGNELTKIVATFIILKIILDDDGLARVCATTENFFGVCRVLNMMLEDLENPPSPRLLRLLISCYSRLSQNYRARVALTTYLPNRLKDANLINFFRDDPKTMRLVLELHENVGVN</sequence>
<evidence type="ECO:0000256" key="1">
    <source>
        <dbReference type="ARBA" id="ARBA00006385"/>
    </source>
</evidence>
<keyword evidence="5" id="KW-1185">Reference proteome</keyword>
<gene>
    <name evidence="4" type="primary">11421578</name>
    <name evidence="3" type="ordered locus">MTR_3g018640</name>
    <name evidence="2" type="ORF">MtrDRAFT_AC147774g13v1</name>
</gene>
<dbReference type="EMBL" id="AC147774">
    <property type="protein sequence ID" value="ABD28302.1"/>
    <property type="molecule type" value="Genomic_DNA"/>
</dbReference>
<dbReference type="KEGG" id="mtr:11421578"/>
<dbReference type="InterPro" id="IPR007216">
    <property type="entry name" value="CNOT9"/>
</dbReference>
<reference evidence="2" key="1">
    <citation type="submission" date="2004-04" db="EMBL/GenBank/DDBJ databases">
        <title>Medicago truncatula BAC genomic sequence.</title>
        <authorList>
            <person name="Town C.D."/>
            <person name="Tallon L.J."/>
            <person name="Arbogast T."/>
            <person name="Althoff R."/>
            <person name="Hine E."/>
            <person name="Monaghan E."/>
            <person name="Smith S.A."/>
            <person name="Utterback T."/>
            <person name="Feldblyum T."/>
            <person name="Koo H."/>
            <person name="Cheung F."/>
        </authorList>
    </citation>
    <scope>NUCLEOTIDE SEQUENCE</scope>
</reference>
<dbReference type="FunFam" id="1.25.10.10:FF:000661">
    <property type="entry name" value="Cell differentiation family, Rcd1-like containing protein"/>
    <property type="match status" value="1"/>
</dbReference>
<dbReference type="GO" id="GO:0017148">
    <property type="term" value="P:negative regulation of translation"/>
    <property type="evidence" value="ECO:0000318"/>
    <property type="project" value="GO_Central"/>
</dbReference>
<dbReference type="eggNOG" id="KOG3036">
    <property type="taxonomic scope" value="Eukaryota"/>
</dbReference>
<dbReference type="GO" id="GO:0000932">
    <property type="term" value="C:P-body"/>
    <property type="evidence" value="ECO:0000318"/>
    <property type="project" value="GO_Central"/>
</dbReference>
<reference evidence="3 5" key="4">
    <citation type="journal article" date="2014" name="BMC Genomics">
        <title>An improved genome release (version Mt4.0) for the model legume Medicago truncatula.</title>
        <authorList>
            <person name="Tang H."/>
            <person name="Krishnakumar V."/>
            <person name="Bidwell S."/>
            <person name="Rosen B."/>
            <person name="Chan A."/>
            <person name="Zhou S."/>
            <person name="Gentzbittel L."/>
            <person name="Childs K.L."/>
            <person name="Yandell M."/>
            <person name="Gundlach H."/>
            <person name="Mayer K.F."/>
            <person name="Schwartz D.C."/>
            <person name="Town C.D."/>
        </authorList>
    </citation>
    <scope>GENOME REANNOTATION</scope>
    <source>
        <strain evidence="4 5">cv. Jemalong A17</strain>
    </source>
</reference>
<accession>Q2HW81</accession>
<dbReference type="OMA" id="SYICETH"/>
<dbReference type="Gene3D" id="1.25.10.10">
    <property type="entry name" value="Leucine-rich Repeat Variant"/>
    <property type="match status" value="1"/>
</dbReference>
<evidence type="ECO:0000313" key="4">
    <source>
        <dbReference type="EnsemblPlants" id="AES68887"/>
    </source>
</evidence>
<organism evidence="2">
    <name type="scientific">Medicago truncatula</name>
    <name type="common">Barrel medic</name>
    <name type="synonym">Medicago tribuloides</name>
    <dbReference type="NCBI Taxonomy" id="3880"/>
    <lineage>
        <taxon>Eukaryota</taxon>
        <taxon>Viridiplantae</taxon>
        <taxon>Streptophyta</taxon>
        <taxon>Embryophyta</taxon>
        <taxon>Tracheophyta</taxon>
        <taxon>Spermatophyta</taxon>
        <taxon>Magnoliopsida</taxon>
        <taxon>eudicotyledons</taxon>
        <taxon>Gunneridae</taxon>
        <taxon>Pentapetalae</taxon>
        <taxon>rosids</taxon>
        <taxon>fabids</taxon>
        <taxon>Fabales</taxon>
        <taxon>Fabaceae</taxon>
        <taxon>Papilionoideae</taxon>
        <taxon>50 kb inversion clade</taxon>
        <taxon>NPAAA clade</taxon>
        <taxon>Hologalegina</taxon>
        <taxon>IRL clade</taxon>
        <taxon>Trifolieae</taxon>
        <taxon>Medicago</taxon>
    </lineage>
</organism>
<dbReference type="EnsemblPlants" id="AES68887">
    <property type="protein sequence ID" value="AES68887"/>
    <property type="gene ID" value="MTR_3g018640"/>
</dbReference>
<dbReference type="PaxDb" id="3880-AES68887"/>
<dbReference type="EMBL" id="CM001219">
    <property type="protein sequence ID" value="AES68887.1"/>
    <property type="molecule type" value="Genomic_DNA"/>
</dbReference>
<comment type="similarity">
    <text evidence="1">Belongs to the CNOT9 family.</text>
</comment>
<dbReference type="PANTHER" id="PTHR12262">
    <property type="entry name" value="CCR4-NOT TRANSCRIPTION COMPLEX SUBUNIT 9"/>
    <property type="match status" value="1"/>
</dbReference>
<dbReference type="Proteomes" id="UP000002051">
    <property type="component" value="Chromosome 3"/>
</dbReference>
<reference evidence="2" key="2">
    <citation type="submission" date="2006-02" db="EMBL/GenBank/DDBJ databases">
        <authorList>
            <consortium name="The International Medicago Genome Annotation Group"/>
        </authorList>
    </citation>
    <scope>NUCLEOTIDE SEQUENCE</scope>
</reference>
<reference evidence="3 5" key="3">
    <citation type="journal article" date="2011" name="Nature">
        <title>The Medicago genome provides insight into the evolution of rhizobial symbioses.</title>
        <authorList>
            <person name="Young N.D."/>
            <person name="Debelle F."/>
            <person name="Oldroyd G.E."/>
            <person name="Geurts R."/>
            <person name="Cannon S.B."/>
            <person name="Udvardi M.K."/>
            <person name="Benedito V.A."/>
            <person name="Mayer K.F."/>
            <person name="Gouzy J."/>
            <person name="Schoof H."/>
            <person name="Van de Peer Y."/>
            <person name="Proost S."/>
            <person name="Cook D.R."/>
            <person name="Meyers B.C."/>
            <person name="Spannagl M."/>
            <person name="Cheung F."/>
            <person name="De Mita S."/>
            <person name="Krishnakumar V."/>
            <person name="Gundlach H."/>
            <person name="Zhou S."/>
            <person name="Mudge J."/>
            <person name="Bharti A.K."/>
            <person name="Murray J.D."/>
            <person name="Naoumkina M.A."/>
            <person name="Rosen B."/>
            <person name="Silverstein K.A."/>
            <person name="Tang H."/>
            <person name="Rombauts S."/>
            <person name="Zhao P.X."/>
            <person name="Zhou P."/>
            <person name="Barbe V."/>
            <person name="Bardou P."/>
            <person name="Bechner M."/>
            <person name="Bellec A."/>
            <person name="Berger A."/>
            <person name="Berges H."/>
            <person name="Bidwell S."/>
            <person name="Bisseling T."/>
            <person name="Choisne N."/>
            <person name="Couloux A."/>
            <person name="Denny R."/>
            <person name="Deshpande S."/>
            <person name="Dai X."/>
            <person name="Doyle J.J."/>
            <person name="Dudez A.M."/>
            <person name="Farmer A.D."/>
            <person name="Fouteau S."/>
            <person name="Franken C."/>
            <person name="Gibelin C."/>
            <person name="Gish J."/>
            <person name="Goldstein S."/>
            <person name="Gonzalez A.J."/>
            <person name="Green P.J."/>
            <person name="Hallab A."/>
            <person name="Hartog M."/>
            <person name="Hua A."/>
            <person name="Humphray S.J."/>
            <person name="Jeong D.H."/>
            <person name="Jing Y."/>
            <person name="Jocker A."/>
            <person name="Kenton S.M."/>
            <person name="Kim D.J."/>
            <person name="Klee K."/>
            <person name="Lai H."/>
            <person name="Lang C."/>
            <person name="Lin S."/>
            <person name="Macmil S.L."/>
            <person name="Magdelenat G."/>
            <person name="Matthews L."/>
            <person name="McCorrison J."/>
            <person name="Monaghan E.L."/>
            <person name="Mun J.H."/>
            <person name="Najar F.Z."/>
            <person name="Nicholson C."/>
            <person name="Noirot C."/>
            <person name="O'Bleness M."/>
            <person name="Paule C.R."/>
            <person name="Poulain J."/>
            <person name="Prion F."/>
            <person name="Qin B."/>
            <person name="Qu C."/>
            <person name="Retzel E.F."/>
            <person name="Riddle C."/>
            <person name="Sallet E."/>
            <person name="Samain S."/>
            <person name="Samson N."/>
            <person name="Sanders I."/>
            <person name="Saurat O."/>
            <person name="Scarpelli C."/>
            <person name="Schiex T."/>
            <person name="Segurens B."/>
            <person name="Severin A.J."/>
            <person name="Sherrier D.J."/>
            <person name="Shi R."/>
            <person name="Sims S."/>
            <person name="Singer S.R."/>
            <person name="Sinharoy S."/>
            <person name="Sterck L."/>
            <person name="Viollet A."/>
            <person name="Wang B.B."/>
            <person name="Wang K."/>
            <person name="Wang M."/>
            <person name="Wang X."/>
            <person name="Warfsmann J."/>
            <person name="Weissenbach J."/>
            <person name="White D.D."/>
            <person name="White J.D."/>
            <person name="Wiley G.B."/>
            <person name="Wincker P."/>
            <person name="Xing Y."/>
            <person name="Yang L."/>
            <person name="Yao Z."/>
            <person name="Ying F."/>
            <person name="Zhai J."/>
            <person name="Zhou L."/>
            <person name="Zuber A."/>
            <person name="Denarie J."/>
            <person name="Dixon R.A."/>
            <person name="May G.D."/>
            <person name="Schwartz D.C."/>
            <person name="Rogers J."/>
            <person name="Quetier F."/>
            <person name="Town C.D."/>
            <person name="Roe B.A."/>
        </authorList>
    </citation>
    <scope>NUCLEOTIDE SEQUENCE [LARGE SCALE GENOMIC DNA]</scope>
    <source>
        <strain evidence="3">A17</strain>
        <strain evidence="4 5">cv. Jemalong A17</strain>
    </source>
</reference>
<protein>
    <submittedName>
        <fullName evidence="3">Cell differentiation RCD1-like protein</fullName>
    </submittedName>
    <submittedName>
        <fullName evidence="2">Cell differentiation proteins, Rcd1-like</fullName>
    </submittedName>
</protein>
<dbReference type="OrthoDB" id="1183224at2759"/>
<proteinExistence type="inferred from homology"/>
<dbReference type="SUPFAM" id="SSF48371">
    <property type="entry name" value="ARM repeat"/>
    <property type="match status" value="1"/>
</dbReference>
<evidence type="ECO:0000313" key="3">
    <source>
        <dbReference type="EMBL" id="AES68887.1"/>
    </source>
</evidence>
<reference evidence="4" key="5">
    <citation type="submission" date="2015-04" db="UniProtKB">
        <authorList>
            <consortium name="EnsemblPlants"/>
        </authorList>
    </citation>
    <scope>IDENTIFICATION</scope>
    <source>
        <strain evidence="4">cv. Jemalong A17</strain>
    </source>
</reference>
<dbReference type="GO" id="GO:0030015">
    <property type="term" value="C:CCR4-NOT core complex"/>
    <property type="evidence" value="ECO:0000318"/>
    <property type="project" value="GO_Central"/>
</dbReference>
<evidence type="ECO:0000313" key="2">
    <source>
        <dbReference type="EMBL" id="ABD28302.1"/>
    </source>
</evidence>
<dbReference type="InterPro" id="IPR016024">
    <property type="entry name" value="ARM-type_fold"/>
</dbReference>
<dbReference type="STRING" id="3880.Q2HW81"/>
<dbReference type="GO" id="GO:0006402">
    <property type="term" value="P:mRNA catabolic process"/>
    <property type="evidence" value="ECO:0007669"/>
    <property type="project" value="InterPro"/>
</dbReference>
<dbReference type="AlphaFoldDB" id="Q2HW81"/>
<evidence type="ECO:0000313" key="5">
    <source>
        <dbReference type="Proteomes" id="UP000002051"/>
    </source>
</evidence>
<dbReference type="InterPro" id="IPR011989">
    <property type="entry name" value="ARM-like"/>
</dbReference>
<dbReference type="Pfam" id="PF04078">
    <property type="entry name" value="Rcd1"/>
    <property type="match status" value="1"/>
</dbReference>
<name>Q2HW81_MEDTR</name>
<dbReference type="HOGENOM" id="CLU_039962_2_0_1"/>